<dbReference type="InterPro" id="IPR017903">
    <property type="entry name" value="COS_domain"/>
</dbReference>
<feature type="compositionally biased region" description="Acidic residues" evidence="7">
    <location>
        <begin position="127"/>
        <end position="163"/>
    </location>
</feature>
<name>A0A6A1PXL5_BALPH</name>
<dbReference type="Gene3D" id="1.20.5.170">
    <property type="match status" value="1"/>
</dbReference>
<evidence type="ECO:0000313" key="9">
    <source>
        <dbReference type="EMBL" id="KAB0400582.1"/>
    </source>
</evidence>
<comment type="caution">
    <text evidence="9">The sequence shown here is derived from an EMBL/GenBank/DDBJ whole genome shotgun (WGS) entry which is preliminary data.</text>
</comment>
<evidence type="ECO:0000259" key="8">
    <source>
        <dbReference type="PROSITE" id="PS51262"/>
    </source>
</evidence>
<dbReference type="AlphaFoldDB" id="A0A6A1PXL5"/>
<gene>
    <name evidence="9" type="ORF">E2I00_011507</name>
</gene>
<dbReference type="PROSITE" id="PS51262">
    <property type="entry name" value="COS"/>
    <property type="match status" value="1"/>
</dbReference>
<evidence type="ECO:0000256" key="3">
    <source>
        <dbReference type="ARBA" id="ARBA00012483"/>
    </source>
</evidence>
<keyword evidence="5" id="KW-0175">Coiled coil</keyword>
<feature type="compositionally biased region" description="Low complexity" evidence="7">
    <location>
        <begin position="201"/>
        <end position="210"/>
    </location>
</feature>
<organism evidence="9 10">
    <name type="scientific">Balaenoptera physalus</name>
    <name type="common">Fin whale</name>
    <name type="synonym">Balaena physalus</name>
    <dbReference type="NCBI Taxonomy" id="9770"/>
    <lineage>
        <taxon>Eukaryota</taxon>
        <taxon>Metazoa</taxon>
        <taxon>Chordata</taxon>
        <taxon>Craniata</taxon>
        <taxon>Vertebrata</taxon>
        <taxon>Euteleostomi</taxon>
        <taxon>Mammalia</taxon>
        <taxon>Eutheria</taxon>
        <taxon>Laurasiatheria</taxon>
        <taxon>Artiodactyla</taxon>
        <taxon>Whippomorpha</taxon>
        <taxon>Cetacea</taxon>
        <taxon>Mysticeti</taxon>
        <taxon>Balaenopteridae</taxon>
        <taxon>Balaenoptera</taxon>
    </lineage>
</organism>
<dbReference type="PANTHER" id="PTHR24099">
    <property type="entry name" value="E3 UBIQUITIN-PROTEIN LIGASE TRIM36-RELATED"/>
    <property type="match status" value="1"/>
</dbReference>
<keyword evidence="10" id="KW-1185">Reference proteome</keyword>
<comment type="subcellular location">
    <subcellularLocation>
        <location evidence="2">Nucleus</location>
    </subcellularLocation>
</comment>
<dbReference type="PANTHER" id="PTHR24099:SF17">
    <property type="entry name" value="TRIPARTITE MOTIF CONTAINING 55"/>
    <property type="match status" value="1"/>
</dbReference>
<dbReference type="InterPro" id="IPR050617">
    <property type="entry name" value="E3_ligase_FN3/SPRY"/>
</dbReference>
<evidence type="ECO:0000256" key="5">
    <source>
        <dbReference type="ARBA" id="ARBA00023054"/>
    </source>
</evidence>
<feature type="non-terminal residue" evidence="9">
    <location>
        <position position="1"/>
    </location>
</feature>
<feature type="compositionally biased region" description="Low complexity" evidence="7">
    <location>
        <begin position="272"/>
        <end position="285"/>
    </location>
</feature>
<evidence type="ECO:0000256" key="7">
    <source>
        <dbReference type="SAM" id="MobiDB-lite"/>
    </source>
</evidence>
<dbReference type="GO" id="GO:0005634">
    <property type="term" value="C:nucleus"/>
    <property type="evidence" value="ECO:0007669"/>
    <property type="project" value="UniProtKB-SubCell"/>
</dbReference>
<evidence type="ECO:0000313" key="10">
    <source>
        <dbReference type="Proteomes" id="UP000437017"/>
    </source>
</evidence>
<evidence type="ECO:0000256" key="2">
    <source>
        <dbReference type="ARBA" id="ARBA00004123"/>
    </source>
</evidence>
<protein>
    <recommendedName>
        <fullName evidence="3">RING-type E3 ubiquitin transferase</fullName>
        <ecNumber evidence="3">2.3.2.27</ecNumber>
    </recommendedName>
</protein>
<reference evidence="9 10" key="1">
    <citation type="journal article" date="2019" name="PLoS ONE">
        <title>Genomic analyses reveal an absence of contemporary introgressive admixture between fin whales and blue whales, despite known hybrids.</title>
        <authorList>
            <person name="Westbury M.V."/>
            <person name="Petersen B."/>
            <person name="Lorenzen E.D."/>
        </authorList>
    </citation>
    <scope>NUCLEOTIDE SEQUENCE [LARGE SCALE GENOMIC DNA]</scope>
    <source>
        <strain evidence="9">FinWhale-01</strain>
    </source>
</reference>
<proteinExistence type="predicted"/>
<sequence>ECCRKQKQELCEKFDYLYGILEERKNEMTQVITRTQEEKLEHVRALIKKYSDHLENVSKLVESGIQFMDEPEMAVFLQNAKTLLQKISEASKAFQMEKIEHGYENMNHFAVNLSREEKIIREIDFYREDEDEEEGEEGDGEGEGEGGEGEGEGGEVVEVEEAENVQTESSGGDGSPEKGLEPSPPASELQAAPEPPPALPPAADAPATQTTESETPVPAATDTADPLFYPSWYKGQTRKTTTNPPPTPGSEGLGHVGPSGSEDLNVRKAEGAEAAASERAAVSGKETSSPAATSQVSVDAPELAICLALSAFLVLHYIWRQIQCLIFTLMGRKYFLFP</sequence>
<dbReference type="EC" id="2.3.2.27" evidence="3"/>
<dbReference type="Proteomes" id="UP000437017">
    <property type="component" value="Unassembled WGS sequence"/>
</dbReference>
<comment type="catalytic activity">
    <reaction evidence="1">
        <text>S-ubiquitinyl-[E2 ubiquitin-conjugating enzyme]-L-cysteine + [acceptor protein]-L-lysine = [E2 ubiquitin-conjugating enzyme]-L-cysteine + N(6)-ubiquitinyl-[acceptor protein]-L-lysine.</text>
        <dbReference type="EC" id="2.3.2.27"/>
    </reaction>
</comment>
<keyword evidence="6" id="KW-0539">Nucleus</keyword>
<keyword evidence="4" id="KW-0808">Transferase</keyword>
<dbReference type="OrthoDB" id="5351233at2759"/>
<evidence type="ECO:0000256" key="1">
    <source>
        <dbReference type="ARBA" id="ARBA00000900"/>
    </source>
</evidence>
<accession>A0A6A1PXL5</accession>
<evidence type="ECO:0000256" key="4">
    <source>
        <dbReference type="ARBA" id="ARBA00022679"/>
    </source>
</evidence>
<dbReference type="GO" id="GO:0061630">
    <property type="term" value="F:ubiquitin protein ligase activity"/>
    <property type="evidence" value="ECO:0007669"/>
    <property type="project" value="UniProtKB-EC"/>
</dbReference>
<evidence type="ECO:0000256" key="6">
    <source>
        <dbReference type="ARBA" id="ARBA00023242"/>
    </source>
</evidence>
<feature type="region of interest" description="Disordered" evidence="7">
    <location>
        <begin position="126"/>
        <end position="294"/>
    </location>
</feature>
<dbReference type="GO" id="GO:0070507">
    <property type="term" value="P:regulation of microtubule cytoskeleton organization"/>
    <property type="evidence" value="ECO:0007669"/>
    <property type="project" value="TreeGrafter"/>
</dbReference>
<dbReference type="GO" id="GO:0005737">
    <property type="term" value="C:cytoplasm"/>
    <property type="evidence" value="ECO:0007669"/>
    <property type="project" value="TreeGrafter"/>
</dbReference>
<dbReference type="EMBL" id="SGJD01001330">
    <property type="protein sequence ID" value="KAB0400582.1"/>
    <property type="molecule type" value="Genomic_DNA"/>
</dbReference>
<feature type="domain" description="COS" evidence="8">
    <location>
        <begin position="68"/>
        <end position="126"/>
    </location>
</feature>
<dbReference type="FunFam" id="1.20.5.170:FF:000022">
    <property type="entry name" value="Tripartite motif containing 55"/>
    <property type="match status" value="1"/>
</dbReference>